<keyword evidence="4 7" id="KW-1133">Transmembrane helix</keyword>
<keyword evidence="3 7" id="KW-0812">Transmembrane</keyword>
<evidence type="ECO:0000259" key="8">
    <source>
        <dbReference type="Pfam" id="PF02687"/>
    </source>
</evidence>
<dbReference type="PANTHER" id="PTHR30572:SF4">
    <property type="entry name" value="ABC TRANSPORTER PERMEASE YTRF"/>
    <property type="match status" value="1"/>
</dbReference>
<evidence type="ECO:0000256" key="5">
    <source>
        <dbReference type="ARBA" id="ARBA00023136"/>
    </source>
</evidence>
<keyword evidence="5 7" id="KW-0472">Membrane</keyword>
<evidence type="ECO:0000256" key="4">
    <source>
        <dbReference type="ARBA" id="ARBA00022989"/>
    </source>
</evidence>
<feature type="transmembrane region" description="Helical" evidence="7">
    <location>
        <begin position="143"/>
        <end position="165"/>
    </location>
</feature>
<feature type="domain" description="ABC3 transporter permease C-terminal" evidence="8">
    <location>
        <begin position="146"/>
        <end position="265"/>
    </location>
</feature>
<dbReference type="AlphaFoldDB" id="A0A9D7S6L7"/>
<accession>A0A9D7S6L7</accession>
<dbReference type="Proteomes" id="UP000808349">
    <property type="component" value="Unassembled WGS sequence"/>
</dbReference>
<evidence type="ECO:0000313" key="9">
    <source>
        <dbReference type="EMBL" id="MBK9716137.1"/>
    </source>
</evidence>
<reference evidence="9 10" key="1">
    <citation type="submission" date="2020-10" db="EMBL/GenBank/DDBJ databases">
        <title>Connecting structure to function with the recovery of over 1000 high-quality activated sludge metagenome-assembled genomes encoding full-length rRNA genes using long-read sequencing.</title>
        <authorList>
            <person name="Singleton C.M."/>
            <person name="Petriglieri F."/>
            <person name="Kristensen J.M."/>
            <person name="Kirkegaard R.H."/>
            <person name="Michaelsen T.Y."/>
            <person name="Andersen M.H."/>
            <person name="Karst S.M."/>
            <person name="Dueholm M.S."/>
            <person name="Nielsen P.H."/>
            <person name="Albertsen M."/>
        </authorList>
    </citation>
    <scope>NUCLEOTIDE SEQUENCE [LARGE SCALE GENOMIC DNA]</scope>
    <source>
        <strain evidence="9">Ribe_18-Q3-R11-54_BAT3C.373</strain>
    </source>
</reference>
<evidence type="ECO:0000256" key="7">
    <source>
        <dbReference type="SAM" id="Phobius"/>
    </source>
</evidence>
<evidence type="ECO:0000313" key="10">
    <source>
        <dbReference type="Proteomes" id="UP000808349"/>
    </source>
</evidence>
<comment type="subcellular location">
    <subcellularLocation>
        <location evidence="1">Cell membrane</location>
        <topology evidence="1">Multi-pass membrane protein</topology>
    </subcellularLocation>
</comment>
<dbReference type="EMBL" id="JADKFW010000004">
    <property type="protein sequence ID" value="MBK9716137.1"/>
    <property type="molecule type" value="Genomic_DNA"/>
</dbReference>
<sequence>MVLGSEVASKYKLNIGDTLQSSHGLVGIDDEHHHDNDLIVHGILKNSGGIQDRLIFISISSYWNLHEHEVDHEHIHHEQNVLSNQELVNYDKTITSLLVKFKGTNIQSLNFGRSINENTNVMAVNPAIELNRLYELTGSASELLNLIGIILSILAFIAIFINLSQALNERKFEIALIRIGGGSRTYIAQLLIFEGFILSFMGIILGLVLGHIILFFSASKYHLSDKYGIQGHYFCIDEIYVLFIGLVCGLIATILPVIRASSQNIHHTISKI</sequence>
<proteinExistence type="inferred from homology"/>
<feature type="transmembrane region" description="Helical" evidence="7">
    <location>
        <begin position="186"/>
        <end position="219"/>
    </location>
</feature>
<dbReference type="InterPro" id="IPR003838">
    <property type="entry name" value="ABC3_permease_C"/>
</dbReference>
<comment type="similarity">
    <text evidence="6">Belongs to the ABC-4 integral membrane protein family.</text>
</comment>
<evidence type="ECO:0000256" key="6">
    <source>
        <dbReference type="ARBA" id="ARBA00038076"/>
    </source>
</evidence>
<organism evidence="9 10">
    <name type="scientific">Candidatus Defluviibacterium haderslevense</name>
    <dbReference type="NCBI Taxonomy" id="2981993"/>
    <lineage>
        <taxon>Bacteria</taxon>
        <taxon>Pseudomonadati</taxon>
        <taxon>Bacteroidota</taxon>
        <taxon>Saprospiria</taxon>
        <taxon>Saprospirales</taxon>
        <taxon>Saprospiraceae</taxon>
        <taxon>Candidatus Defluviibacterium</taxon>
    </lineage>
</organism>
<evidence type="ECO:0000256" key="2">
    <source>
        <dbReference type="ARBA" id="ARBA00022475"/>
    </source>
</evidence>
<dbReference type="InterPro" id="IPR050250">
    <property type="entry name" value="Macrolide_Exporter_MacB"/>
</dbReference>
<evidence type="ECO:0000256" key="3">
    <source>
        <dbReference type="ARBA" id="ARBA00022692"/>
    </source>
</evidence>
<dbReference type="GO" id="GO:0022857">
    <property type="term" value="F:transmembrane transporter activity"/>
    <property type="evidence" value="ECO:0007669"/>
    <property type="project" value="TreeGrafter"/>
</dbReference>
<keyword evidence="2" id="KW-1003">Cell membrane</keyword>
<dbReference type="Pfam" id="PF02687">
    <property type="entry name" value="FtsX"/>
    <property type="match status" value="1"/>
</dbReference>
<protein>
    <submittedName>
        <fullName evidence="9">FtsX-like permease family protein</fullName>
    </submittedName>
</protein>
<gene>
    <name evidence="9" type="ORF">IPO85_01175</name>
</gene>
<dbReference type="GO" id="GO:0005886">
    <property type="term" value="C:plasma membrane"/>
    <property type="evidence" value="ECO:0007669"/>
    <property type="project" value="UniProtKB-SubCell"/>
</dbReference>
<dbReference type="PANTHER" id="PTHR30572">
    <property type="entry name" value="MEMBRANE COMPONENT OF TRANSPORTER-RELATED"/>
    <property type="match status" value="1"/>
</dbReference>
<comment type="caution">
    <text evidence="9">The sequence shown here is derived from an EMBL/GenBank/DDBJ whole genome shotgun (WGS) entry which is preliminary data.</text>
</comment>
<feature type="transmembrane region" description="Helical" evidence="7">
    <location>
        <begin position="239"/>
        <end position="258"/>
    </location>
</feature>
<name>A0A9D7S6L7_9BACT</name>
<evidence type="ECO:0000256" key="1">
    <source>
        <dbReference type="ARBA" id="ARBA00004651"/>
    </source>
</evidence>